<dbReference type="KEGG" id="tap:GZ22_15960"/>
<keyword evidence="6" id="KW-0479">Metal-binding</keyword>
<accession>A0A075LPR9</accession>
<dbReference type="CDD" id="cd00215">
    <property type="entry name" value="PTS_IIA_lac"/>
    <property type="match status" value="1"/>
</dbReference>
<evidence type="ECO:0000256" key="5">
    <source>
        <dbReference type="PIRSR" id="PIRSR000699-1"/>
    </source>
</evidence>
<dbReference type="GO" id="GO:0046872">
    <property type="term" value="F:metal ion binding"/>
    <property type="evidence" value="ECO:0007669"/>
    <property type="project" value="UniProtKB-KW"/>
</dbReference>
<evidence type="ECO:0000256" key="3">
    <source>
        <dbReference type="ARBA" id="ARBA00022679"/>
    </source>
</evidence>
<feature type="active site" description="Tele-phosphohistidine intermediate" evidence="5">
    <location>
        <position position="83"/>
    </location>
</feature>
<dbReference type="GeneID" id="34223330"/>
<dbReference type="Proteomes" id="UP000027980">
    <property type="component" value="Chromosome"/>
</dbReference>
<dbReference type="PANTHER" id="PTHR34382:SF10">
    <property type="entry name" value="PTS SYSTEM OLIGO-BETA-MANNOSIDE-SPECIFIC EIIA COMPONENT"/>
    <property type="match status" value="1"/>
</dbReference>
<dbReference type="HOGENOM" id="CLU_152490_1_0_9"/>
<dbReference type="GO" id="GO:0009401">
    <property type="term" value="P:phosphoenolpyruvate-dependent sugar phosphotransferase system"/>
    <property type="evidence" value="ECO:0007669"/>
    <property type="project" value="UniProtKB-KW"/>
</dbReference>
<evidence type="ECO:0000256" key="1">
    <source>
        <dbReference type="ARBA" id="ARBA00022448"/>
    </source>
</evidence>
<feature type="modified residue" description="Phosphohistidine; by HPr" evidence="7">
    <location>
        <position position="83"/>
    </location>
</feature>
<dbReference type="GO" id="GO:0016740">
    <property type="term" value="F:transferase activity"/>
    <property type="evidence" value="ECO:0007669"/>
    <property type="project" value="UniProtKB-KW"/>
</dbReference>
<reference evidence="8 9" key="1">
    <citation type="submission" date="2014-07" db="EMBL/GenBank/DDBJ databases">
        <title>Complete genome sequence of a moderately halophilic bacterium Terribacillus aidingensis MP602, isolated from Cryptomeria fortunei in Tianmu mountain in China.</title>
        <authorList>
            <person name="Wang Y."/>
            <person name="Lu P."/>
            <person name="Zhang L."/>
        </authorList>
    </citation>
    <scope>NUCLEOTIDE SEQUENCE [LARGE SCALE GENOMIC DNA]</scope>
    <source>
        <strain evidence="8 9">MP602</strain>
    </source>
</reference>
<comment type="cofactor">
    <cofactor evidence="6">
        <name>Mg(2+)</name>
        <dbReference type="ChEBI" id="CHEBI:18420"/>
    </cofactor>
    <text evidence="6">Binds 1 Mg(2+) ion per trimer.</text>
</comment>
<evidence type="ECO:0000313" key="8">
    <source>
        <dbReference type="EMBL" id="AIF67977.1"/>
    </source>
</evidence>
<dbReference type="InterPro" id="IPR003188">
    <property type="entry name" value="PTS_IIA_lac/cel"/>
</dbReference>
<proteinExistence type="predicted"/>
<dbReference type="OrthoDB" id="350602at2"/>
<sequence>MSELKLEELTEEQVCFQMILHSGNARSKVLQALRLYREGDIEKVNEMLADAEEDLSLVHKVHFQLVQKEAGGEQQELSLLFLHAEDHFMSTLTMKEMVKEIIPIFQELKS</sequence>
<dbReference type="EMBL" id="CP008876">
    <property type="protein sequence ID" value="AIF67977.1"/>
    <property type="molecule type" value="Genomic_DNA"/>
</dbReference>
<dbReference type="RefSeq" id="WP_038564343.1">
    <property type="nucleotide sequence ID" value="NZ_CP008876.1"/>
</dbReference>
<keyword evidence="4" id="KW-0598">Phosphotransferase system</keyword>
<feature type="binding site" evidence="6">
    <location>
        <position position="86"/>
    </location>
    <ligand>
        <name>Mg(2+)</name>
        <dbReference type="ChEBI" id="CHEBI:18420"/>
        <note>ligand shared between all trimeric partners</note>
    </ligand>
</feature>
<dbReference type="InterPro" id="IPR036542">
    <property type="entry name" value="PTS_IIA_lac/cel_sf"/>
</dbReference>
<dbReference type="PROSITE" id="PS51095">
    <property type="entry name" value="PTS_EIIA_TYPE_3"/>
    <property type="match status" value="1"/>
</dbReference>
<gene>
    <name evidence="8" type="ORF">GZ22_15960</name>
</gene>
<evidence type="ECO:0000313" key="9">
    <source>
        <dbReference type="Proteomes" id="UP000027980"/>
    </source>
</evidence>
<name>A0A075LPR9_9BACI</name>
<dbReference type="SUPFAM" id="SSF46973">
    <property type="entry name" value="Enzyme IIa from lactose specific PTS, IIa-lac"/>
    <property type="match status" value="1"/>
</dbReference>
<keyword evidence="2" id="KW-0762">Sugar transport</keyword>
<evidence type="ECO:0000256" key="6">
    <source>
        <dbReference type="PIRSR" id="PIRSR000699-2"/>
    </source>
</evidence>
<dbReference type="PANTHER" id="PTHR34382">
    <property type="entry name" value="PTS SYSTEM N,N'-DIACETYLCHITOBIOSE-SPECIFIC EIIA COMPONENT"/>
    <property type="match status" value="1"/>
</dbReference>
<dbReference type="Pfam" id="PF02255">
    <property type="entry name" value="PTS_IIA"/>
    <property type="match status" value="1"/>
</dbReference>
<evidence type="ECO:0000256" key="2">
    <source>
        <dbReference type="ARBA" id="ARBA00022597"/>
    </source>
</evidence>
<organism evidence="8 9">
    <name type="scientific">Terribacillus saccharophilus</name>
    <dbReference type="NCBI Taxonomy" id="361277"/>
    <lineage>
        <taxon>Bacteria</taxon>
        <taxon>Bacillati</taxon>
        <taxon>Bacillota</taxon>
        <taxon>Bacilli</taxon>
        <taxon>Bacillales</taxon>
        <taxon>Bacillaceae</taxon>
        <taxon>Terribacillus</taxon>
    </lineage>
</organism>
<protein>
    <submittedName>
        <fullName evidence="8">PTS dihydroxyacetone transporter</fullName>
    </submittedName>
</protein>
<evidence type="ECO:0000256" key="4">
    <source>
        <dbReference type="ARBA" id="ARBA00022683"/>
    </source>
</evidence>
<evidence type="ECO:0000256" key="7">
    <source>
        <dbReference type="PROSITE-ProRule" id="PRU00418"/>
    </source>
</evidence>
<keyword evidence="3" id="KW-0808">Transferase</keyword>
<dbReference type="AlphaFoldDB" id="A0A075LPR9"/>
<keyword evidence="1" id="KW-0813">Transport</keyword>
<dbReference type="PIRSF" id="PIRSF000699">
    <property type="entry name" value="PTS_IILac_III"/>
    <property type="match status" value="1"/>
</dbReference>
<dbReference type="Gene3D" id="1.20.58.80">
    <property type="entry name" value="Phosphotransferase system, lactose/cellobiose-type IIA subunit"/>
    <property type="match status" value="1"/>
</dbReference>
<keyword evidence="6" id="KW-0460">Magnesium</keyword>